<evidence type="ECO:0000313" key="2">
    <source>
        <dbReference type="Proteomes" id="UP001374599"/>
    </source>
</evidence>
<evidence type="ECO:0000313" key="1">
    <source>
        <dbReference type="EMBL" id="GMQ61191.1"/>
    </source>
</evidence>
<sequence length="489" mass="56550">METTNINLEVPTMIKVSKGTEVTGELINKIIDIFNSTYVPRFDVLEKYYDVKNQILEREMNDTTKPNNKLAHGFAKYITNMATSYFLGQGINYTTKDNSSKKKRNFFKKLFGKKGKRKSQVHRSDYIDALNEVMNDNNNDNVNYETSKQTSINGVAFELLYVNENAKVKYKKFKADEIIPVYSNDVDNFLAFAIRPYEEKDILTDEIKYYADVYTKDEIITYIKTDESYVEEERKTHPFGDVPVLVYWNNEERKGDFEDVISLIDAYDLAQSDTANDFEYFTDAYLVLVGASGLTSDDDSEDSSNSAKTLKEERILLLDEKGQAQWLIKNMNDTAVENYKNRLYKDIFFLSQVPALTDESFAGNLTGIAIKYKLIGLEQLAIMKENKFEPAEKKKIKLITNVINMKKGTGYNPDDIEIIFTRNMILNDLEDIEKAQGLEGITSKRTQLKQLNFIDDVDEEIEQIEREKEKENDSLDFEDDLDDMEDLEE</sequence>
<accession>A0ACB5UFG2</accession>
<protein>
    <submittedName>
        <fullName evidence="1">Phage portal protein</fullName>
    </submittedName>
</protein>
<proteinExistence type="predicted"/>
<organism evidence="1 2">
    <name type="scientific">Vallitalea maricola</name>
    <dbReference type="NCBI Taxonomy" id="3074433"/>
    <lineage>
        <taxon>Bacteria</taxon>
        <taxon>Bacillati</taxon>
        <taxon>Bacillota</taxon>
        <taxon>Clostridia</taxon>
        <taxon>Lachnospirales</taxon>
        <taxon>Vallitaleaceae</taxon>
        <taxon>Vallitalea</taxon>
    </lineage>
</organism>
<reference evidence="1" key="1">
    <citation type="submission" date="2023-09" db="EMBL/GenBank/DDBJ databases">
        <title>Vallitalea sediminicola and Vallitalea maricola sp. nov., anaerobic bacteria isolated from marine sediment.</title>
        <authorList>
            <person name="Hirano S."/>
            <person name="Maeda A."/>
            <person name="Terahara T."/>
            <person name="Mori K."/>
            <person name="Hamada M."/>
            <person name="Matsumoto R."/>
            <person name="Kobayashi T."/>
        </authorList>
    </citation>
    <scope>NUCLEOTIDE SEQUENCE</scope>
    <source>
        <strain evidence="1">AN17-2</strain>
    </source>
</reference>
<keyword evidence="2" id="KW-1185">Reference proteome</keyword>
<name>A0ACB5UFG2_9FIRM</name>
<dbReference type="Proteomes" id="UP001374599">
    <property type="component" value="Unassembled WGS sequence"/>
</dbReference>
<comment type="caution">
    <text evidence="1">The sequence shown here is derived from an EMBL/GenBank/DDBJ whole genome shotgun (WGS) entry which is preliminary data.</text>
</comment>
<gene>
    <name evidence="1" type="ORF">AN2V17_04190</name>
</gene>
<dbReference type="EMBL" id="BTPU01000005">
    <property type="protein sequence ID" value="GMQ61191.1"/>
    <property type="molecule type" value="Genomic_DNA"/>
</dbReference>